<evidence type="ECO:0000259" key="1">
    <source>
        <dbReference type="Pfam" id="PF04773"/>
    </source>
</evidence>
<dbReference type="GO" id="GO:0016989">
    <property type="term" value="F:sigma factor antagonist activity"/>
    <property type="evidence" value="ECO:0007669"/>
    <property type="project" value="TreeGrafter"/>
</dbReference>
<feature type="domain" description="FecR protein" evidence="1">
    <location>
        <begin position="178"/>
        <end position="269"/>
    </location>
</feature>
<name>A0A4S4B0V7_9RHOO</name>
<protein>
    <submittedName>
        <fullName evidence="3">DUF4880 domain-containing protein</fullName>
    </submittedName>
</protein>
<dbReference type="InterPro" id="IPR006860">
    <property type="entry name" value="FecR"/>
</dbReference>
<dbReference type="EMBL" id="SSOC01000002">
    <property type="protein sequence ID" value="THF66162.1"/>
    <property type="molecule type" value="Genomic_DNA"/>
</dbReference>
<dbReference type="InterPro" id="IPR012373">
    <property type="entry name" value="Ferrdict_sens_TM"/>
</dbReference>
<reference evidence="3 4" key="1">
    <citation type="submission" date="2019-04" db="EMBL/GenBank/DDBJ databases">
        <title>Azoarcus nasutitermitis sp. nov. isolated from termite nest.</title>
        <authorList>
            <person name="Lin S.-Y."/>
            <person name="Hameed A."/>
            <person name="Hsu Y.-H."/>
            <person name="Young C.-C."/>
        </authorList>
    </citation>
    <scope>NUCLEOTIDE SEQUENCE [LARGE SCALE GENOMIC DNA]</scope>
    <source>
        <strain evidence="3 4">CC-YHH838</strain>
    </source>
</reference>
<keyword evidence="4" id="KW-1185">Reference proteome</keyword>
<dbReference type="PANTHER" id="PTHR30273">
    <property type="entry name" value="PERIPLASMIC SIGNAL SENSOR AND SIGMA FACTOR ACTIVATOR FECR-RELATED"/>
    <property type="match status" value="1"/>
</dbReference>
<organism evidence="3 4">
    <name type="scientific">Pseudothauera nasutitermitis</name>
    <dbReference type="NCBI Taxonomy" id="2565930"/>
    <lineage>
        <taxon>Bacteria</taxon>
        <taxon>Pseudomonadati</taxon>
        <taxon>Pseudomonadota</taxon>
        <taxon>Betaproteobacteria</taxon>
        <taxon>Rhodocyclales</taxon>
        <taxon>Zoogloeaceae</taxon>
        <taxon>Pseudothauera</taxon>
    </lineage>
</organism>
<sequence length="385" mass="42832">MRPSANAWASASTWYRRPWCAPPRIATGRCTGEPPAFPRTFRALPPAMSPPAASLRQPLPAMQQDDGRPLADGIIDQAIHWYVLRASGEMSPDDETALQSWCAAHPDHALAWARLHHMGEHLRRGPDLPSDLARGTLARLGRTGRRRALGHLLWIGAAGSLLWLGRDPLRDAVLPAQFHTAVGERRVVTLADGTLLRLNTATSVDVRYDQDARRILLREGEIEVTTAADPAGRPLWVEARDARLMPVGTRFSVLQAPAHTHLAVREGAVDVRMRDDAVERIAAGQQARFTQAGEITTAALDDSRQAWVDGMLVAVNRRLDRLLIDLSRHRPGHLRWSPEVAALRVTGTWPLDGDRPTDAVLESLERRLPIRVRYLTRYWVSVEAR</sequence>
<accession>A0A4S4B0V7</accession>
<dbReference type="AlphaFoldDB" id="A0A4S4B0V7"/>
<proteinExistence type="predicted"/>
<dbReference type="PANTHER" id="PTHR30273:SF2">
    <property type="entry name" value="PROTEIN FECR"/>
    <property type="match status" value="1"/>
</dbReference>
<dbReference type="Pfam" id="PF16220">
    <property type="entry name" value="DUF4880"/>
    <property type="match status" value="1"/>
</dbReference>
<dbReference type="PIRSF" id="PIRSF018266">
    <property type="entry name" value="FecR"/>
    <property type="match status" value="1"/>
</dbReference>
<gene>
    <name evidence="3" type="ORF">E6C76_04700</name>
</gene>
<evidence type="ECO:0000259" key="2">
    <source>
        <dbReference type="Pfam" id="PF16220"/>
    </source>
</evidence>
<dbReference type="Pfam" id="PF04773">
    <property type="entry name" value="FecR"/>
    <property type="match status" value="1"/>
</dbReference>
<comment type="caution">
    <text evidence="3">The sequence shown here is derived from an EMBL/GenBank/DDBJ whole genome shotgun (WGS) entry which is preliminary data.</text>
</comment>
<feature type="domain" description="FecR N-terminal" evidence="2">
    <location>
        <begin position="76"/>
        <end position="116"/>
    </location>
</feature>
<evidence type="ECO:0000313" key="3">
    <source>
        <dbReference type="EMBL" id="THF66162.1"/>
    </source>
</evidence>
<dbReference type="Proteomes" id="UP000308430">
    <property type="component" value="Unassembled WGS sequence"/>
</dbReference>
<dbReference type="Gene3D" id="2.60.120.1440">
    <property type="match status" value="1"/>
</dbReference>
<dbReference type="InterPro" id="IPR032623">
    <property type="entry name" value="FecR_N"/>
</dbReference>
<dbReference type="OrthoDB" id="1100567at2"/>
<evidence type="ECO:0000313" key="4">
    <source>
        <dbReference type="Proteomes" id="UP000308430"/>
    </source>
</evidence>